<organism evidence="1 2">
    <name type="scientific">Bradyrhizobium zhanjiangense</name>
    <dbReference type="NCBI Taxonomy" id="1325107"/>
    <lineage>
        <taxon>Bacteria</taxon>
        <taxon>Pseudomonadati</taxon>
        <taxon>Pseudomonadota</taxon>
        <taxon>Alphaproteobacteria</taxon>
        <taxon>Hyphomicrobiales</taxon>
        <taxon>Nitrobacteraceae</taxon>
        <taxon>Bradyrhizobium</taxon>
    </lineage>
</organism>
<accession>A0A4Q0S7V9</accession>
<dbReference type="AlphaFoldDB" id="A0A4Q0S7V9"/>
<sequence>MSPPPHNGGVVVPHDHQEILDGDDIIRRISDEQCITTAEGTRRVSSIAFQASSGPNGGMSIDIKRSIEEAQLVAAEFVTTPKWIGSVTMKAAVPRSVGLMVGYDPLPDNVHHGEVWGKFDRKKSKHLQRNSQWFVPIPGVGLV</sequence>
<reference evidence="1 2" key="1">
    <citation type="submission" date="2015-04" db="EMBL/GenBank/DDBJ databases">
        <title>Comparative genomics of rhizobia nodulating Arachis hypogaea in China.</title>
        <authorList>
            <person name="Li Y."/>
        </authorList>
    </citation>
    <scope>NUCLEOTIDE SEQUENCE [LARGE SCALE GENOMIC DNA]</scope>
    <source>
        <strain evidence="1 2">CCBAU 51787</strain>
    </source>
</reference>
<protein>
    <submittedName>
        <fullName evidence="1">Uncharacterized protein</fullName>
    </submittedName>
</protein>
<dbReference type="EMBL" id="LBJM01000089">
    <property type="protein sequence ID" value="RXH32020.1"/>
    <property type="molecule type" value="Genomic_DNA"/>
</dbReference>
<name>A0A4Q0S7V9_9BRAD</name>
<proteinExistence type="predicted"/>
<evidence type="ECO:0000313" key="2">
    <source>
        <dbReference type="Proteomes" id="UP000290565"/>
    </source>
</evidence>
<gene>
    <name evidence="1" type="ORF">XH94_32500</name>
</gene>
<evidence type="ECO:0000313" key="1">
    <source>
        <dbReference type="EMBL" id="RXH32020.1"/>
    </source>
</evidence>
<comment type="caution">
    <text evidence="1">The sequence shown here is derived from an EMBL/GenBank/DDBJ whole genome shotgun (WGS) entry which is preliminary data.</text>
</comment>
<dbReference type="Proteomes" id="UP000290565">
    <property type="component" value="Unassembled WGS sequence"/>
</dbReference>